<organism evidence="15 16">
    <name type="scientific">Protomyces lactucae-debilis</name>
    <dbReference type="NCBI Taxonomy" id="2754530"/>
    <lineage>
        <taxon>Eukaryota</taxon>
        <taxon>Fungi</taxon>
        <taxon>Dikarya</taxon>
        <taxon>Ascomycota</taxon>
        <taxon>Taphrinomycotina</taxon>
        <taxon>Taphrinomycetes</taxon>
        <taxon>Taphrinales</taxon>
        <taxon>Protomycetaceae</taxon>
        <taxon>Protomyces</taxon>
    </lineage>
</organism>
<evidence type="ECO:0000256" key="6">
    <source>
        <dbReference type="ARBA" id="ARBA00022490"/>
    </source>
</evidence>
<dbReference type="InterPro" id="IPR002701">
    <property type="entry name" value="CM_II_prokaryot"/>
</dbReference>
<accession>A0A1Y2FNP2</accession>
<comment type="subunit">
    <text evidence="3">Homodimer.</text>
</comment>
<dbReference type="PIRSF" id="PIRSF017318">
    <property type="entry name" value="Chor_mut_AroQ_eu"/>
    <property type="match status" value="1"/>
</dbReference>
<dbReference type="UniPathway" id="UPA00120">
    <property type="reaction ID" value="UER00203"/>
</dbReference>
<evidence type="ECO:0000256" key="10">
    <source>
        <dbReference type="ARBA" id="ARBA00023222"/>
    </source>
</evidence>
<evidence type="ECO:0000256" key="8">
    <source>
        <dbReference type="ARBA" id="ARBA00022605"/>
    </source>
</evidence>
<dbReference type="PANTHER" id="PTHR21145:SF12">
    <property type="entry name" value="CHORISMATE MUTASE"/>
    <property type="match status" value="1"/>
</dbReference>
<reference evidence="15 16" key="1">
    <citation type="submission" date="2016-07" db="EMBL/GenBank/DDBJ databases">
        <title>Pervasive Adenine N6-methylation of Active Genes in Fungi.</title>
        <authorList>
            <consortium name="DOE Joint Genome Institute"/>
            <person name="Mondo S.J."/>
            <person name="Dannebaum R.O."/>
            <person name="Kuo R.C."/>
            <person name="Labutti K."/>
            <person name="Haridas S."/>
            <person name="Kuo A."/>
            <person name="Salamov A."/>
            <person name="Ahrendt S.R."/>
            <person name="Lipzen A."/>
            <person name="Sullivan W."/>
            <person name="Andreopoulos W.B."/>
            <person name="Clum A."/>
            <person name="Lindquist E."/>
            <person name="Daum C."/>
            <person name="Ramamoorthy G.K."/>
            <person name="Gryganskyi A."/>
            <person name="Culley D."/>
            <person name="Magnuson J.K."/>
            <person name="James T.Y."/>
            <person name="O'Malley M.A."/>
            <person name="Stajich J.E."/>
            <person name="Spatafora J.W."/>
            <person name="Visel A."/>
            <person name="Grigoriev I.V."/>
        </authorList>
    </citation>
    <scope>NUCLEOTIDE SEQUENCE [LARGE SCALE GENOMIC DNA]</scope>
    <source>
        <strain evidence="15 16">12-1054</strain>
    </source>
</reference>
<evidence type="ECO:0000259" key="14">
    <source>
        <dbReference type="Pfam" id="PF01817"/>
    </source>
</evidence>
<dbReference type="OMA" id="FLDWALM"/>
<evidence type="ECO:0000256" key="13">
    <source>
        <dbReference type="PIRNR" id="PIRNR017318"/>
    </source>
</evidence>
<evidence type="ECO:0000256" key="7">
    <source>
        <dbReference type="ARBA" id="ARBA00022498"/>
    </source>
</evidence>
<dbReference type="PANTHER" id="PTHR21145">
    <property type="entry name" value="CHORISMATE MUTASE"/>
    <property type="match status" value="1"/>
</dbReference>
<dbReference type="SUPFAM" id="SSF48600">
    <property type="entry name" value="Chorismate mutase II"/>
    <property type="match status" value="1"/>
</dbReference>
<dbReference type="GO" id="GO:0006571">
    <property type="term" value="P:tyrosine biosynthetic process"/>
    <property type="evidence" value="ECO:0007669"/>
    <property type="project" value="UniProtKB-KW"/>
</dbReference>
<keyword evidence="10" id="KW-0584">Phenylalanine biosynthesis</keyword>
<evidence type="ECO:0000313" key="15">
    <source>
        <dbReference type="EMBL" id="ORY85611.1"/>
    </source>
</evidence>
<proteinExistence type="predicted"/>
<evidence type="ECO:0000256" key="3">
    <source>
        <dbReference type="ARBA" id="ARBA00011738"/>
    </source>
</evidence>
<dbReference type="Pfam" id="PF01817">
    <property type="entry name" value="CM_2"/>
    <property type="match status" value="1"/>
</dbReference>
<keyword evidence="9 13" id="KW-0057">Aromatic amino acid biosynthesis</keyword>
<keyword evidence="11 13" id="KW-0413">Isomerase</keyword>
<evidence type="ECO:0000256" key="9">
    <source>
        <dbReference type="ARBA" id="ARBA00023141"/>
    </source>
</evidence>
<protein>
    <recommendedName>
        <fullName evidence="5 13">Chorismate mutase</fullName>
        <ecNumber evidence="4 13">5.4.99.5</ecNumber>
    </recommendedName>
</protein>
<dbReference type="NCBIfam" id="TIGR01802">
    <property type="entry name" value="CM_pl-yst"/>
    <property type="match status" value="1"/>
</dbReference>
<dbReference type="RefSeq" id="XP_040727093.1">
    <property type="nucleotide sequence ID" value="XM_040871886.1"/>
</dbReference>
<evidence type="ECO:0000256" key="2">
    <source>
        <dbReference type="ARBA" id="ARBA00004817"/>
    </source>
</evidence>
<dbReference type="InterPro" id="IPR036263">
    <property type="entry name" value="Chorismate_II_sf"/>
</dbReference>
<comment type="subcellular location">
    <subcellularLocation>
        <location evidence="1">Cytoplasm</location>
    </subcellularLocation>
</comment>
<comment type="pathway">
    <text evidence="2">Metabolic intermediate biosynthesis; prephenate biosynthesis; prephenate from chorismate: step 1/1.</text>
</comment>
<evidence type="ECO:0000256" key="5">
    <source>
        <dbReference type="ARBA" id="ARBA00020296"/>
    </source>
</evidence>
<dbReference type="GO" id="GO:0005737">
    <property type="term" value="C:cytoplasm"/>
    <property type="evidence" value="ECO:0007669"/>
    <property type="project" value="UniProtKB-SubCell"/>
</dbReference>
<keyword evidence="6" id="KW-0963">Cytoplasm</keyword>
<dbReference type="EMBL" id="MCFI01000004">
    <property type="protein sequence ID" value="ORY85611.1"/>
    <property type="molecule type" value="Genomic_DNA"/>
</dbReference>
<dbReference type="Gene3D" id="1.10.590.10">
    <property type="entry name" value="Chorismate mutase, AroQ class superfamily, eukaryotic"/>
    <property type="match status" value="1"/>
</dbReference>
<evidence type="ECO:0000256" key="12">
    <source>
        <dbReference type="ARBA" id="ARBA00023979"/>
    </source>
</evidence>
<dbReference type="GO" id="GO:0004106">
    <property type="term" value="F:chorismate mutase activity"/>
    <property type="evidence" value="ECO:0007669"/>
    <property type="project" value="UniProtKB-UniRule"/>
</dbReference>
<evidence type="ECO:0000256" key="1">
    <source>
        <dbReference type="ARBA" id="ARBA00004496"/>
    </source>
</evidence>
<dbReference type="PROSITE" id="PS51169">
    <property type="entry name" value="CHORISMATE_MUT_3"/>
    <property type="match status" value="1"/>
</dbReference>
<keyword evidence="8 13" id="KW-0028">Amino-acid biosynthesis</keyword>
<sequence length="259" mass="29465">MDLLAEKPLNLANIRYALIRQEDTIIFKLIERAQFPQNGTIYKPGAIPIKDFDGSFLDFVLEKSEQAHALVRRYQSPDEYAFSSNLPEPIIPPLQYPSLIKADGVSVNHKIKEFYLEKIVPKLCESNVGGDQGERLENYGSAAVCDVECLQALSRRIHFGKFVAEVKFLAEREKYTKMIQEKDIEGLTKGITNAAVEQQVLARLEKKARNYGRDPADLDSAEAPGKVDVETVVRMYENFVIPLTKEVEIEYLLRRLELD</sequence>
<dbReference type="OrthoDB" id="191918at2759"/>
<comment type="catalytic activity">
    <reaction evidence="12">
        <text>chorismate = prephenate</text>
        <dbReference type="Rhea" id="RHEA:13897"/>
        <dbReference type="ChEBI" id="CHEBI:29748"/>
        <dbReference type="ChEBI" id="CHEBI:29934"/>
        <dbReference type="EC" id="5.4.99.5"/>
    </reaction>
    <physiologicalReaction direction="left-to-right" evidence="12">
        <dbReference type="Rhea" id="RHEA:13898"/>
    </physiologicalReaction>
</comment>
<dbReference type="Proteomes" id="UP000193685">
    <property type="component" value="Unassembled WGS sequence"/>
</dbReference>
<dbReference type="GeneID" id="63788485"/>
<comment type="caution">
    <text evidence="15">The sequence shown here is derived from an EMBL/GenBank/DDBJ whole genome shotgun (WGS) entry which is preliminary data.</text>
</comment>
<evidence type="ECO:0000256" key="11">
    <source>
        <dbReference type="ARBA" id="ARBA00023235"/>
    </source>
</evidence>
<dbReference type="STRING" id="56484.A0A1Y2FNP2"/>
<feature type="domain" description="Chorismate mutase" evidence="14">
    <location>
        <begin position="140"/>
        <end position="248"/>
    </location>
</feature>
<dbReference type="FunFam" id="1.10.590.10:FF:000002">
    <property type="entry name" value="Chorismate mutase"/>
    <property type="match status" value="1"/>
</dbReference>
<dbReference type="GO" id="GO:0046417">
    <property type="term" value="P:chorismate metabolic process"/>
    <property type="evidence" value="ECO:0007669"/>
    <property type="project" value="InterPro"/>
</dbReference>
<name>A0A1Y2FNP2_PROLT</name>
<dbReference type="AlphaFoldDB" id="A0A1Y2FNP2"/>
<keyword evidence="7" id="KW-0827">Tyrosine biosynthesis</keyword>
<evidence type="ECO:0000256" key="4">
    <source>
        <dbReference type="ARBA" id="ARBA00012404"/>
    </source>
</evidence>
<dbReference type="GO" id="GO:0009094">
    <property type="term" value="P:L-phenylalanine biosynthetic process"/>
    <property type="evidence" value="ECO:0007669"/>
    <property type="project" value="UniProtKB-KW"/>
</dbReference>
<evidence type="ECO:0000313" key="16">
    <source>
        <dbReference type="Proteomes" id="UP000193685"/>
    </source>
</evidence>
<gene>
    <name evidence="15" type="ORF">BCR37DRAFT_402071</name>
</gene>
<dbReference type="EC" id="5.4.99.5" evidence="4 13"/>
<dbReference type="InterPro" id="IPR008238">
    <property type="entry name" value="Chorismate_mutase_AroQ_euk"/>
</dbReference>
<keyword evidence="16" id="KW-1185">Reference proteome</keyword>
<dbReference type="InterPro" id="IPR037039">
    <property type="entry name" value="CM_AroQ_sf_eucaryotic"/>
</dbReference>